<organism evidence="6 7">
    <name type="scientific">Oceanospirillum sediminis</name>
    <dbReference type="NCBI Taxonomy" id="2760088"/>
    <lineage>
        <taxon>Bacteria</taxon>
        <taxon>Pseudomonadati</taxon>
        <taxon>Pseudomonadota</taxon>
        <taxon>Gammaproteobacteria</taxon>
        <taxon>Oceanospirillales</taxon>
        <taxon>Oceanospirillaceae</taxon>
        <taxon>Oceanospirillum</taxon>
    </lineage>
</organism>
<keyword evidence="7" id="KW-1185">Reference proteome</keyword>
<dbReference type="PROSITE" id="PS51123">
    <property type="entry name" value="OMPA_2"/>
    <property type="match status" value="1"/>
</dbReference>
<dbReference type="EMBL" id="JACJFM010000014">
    <property type="protein sequence ID" value="MBB1487345.1"/>
    <property type="molecule type" value="Genomic_DNA"/>
</dbReference>
<dbReference type="PRINTS" id="PR01021">
    <property type="entry name" value="OMPADOMAIN"/>
</dbReference>
<dbReference type="Proteomes" id="UP000565262">
    <property type="component" value="Unassembled WGS sequence"/>
</dbReference>
<dbReference type="InterPro" id="IPR006664">
    <property type="entry name" value="OMP_bac"/>
</dbReference>
<keyword evidence="2 4" id="KW-0472">Membrane</keyword>
<dbReference type="Gene3D" id="3.30.1330.60">
    <property type="entry name" value="OmpA-like domain"/>
    <property type="match status" value="1"/>
</dbReference>
<dbReference type="PANTHER" id="PTHR30329">
    <property type="entry name" value="STATOR ELEMENT OF FLAGELLAR MOTOR COMPLEX"/>
    <property type="match status" value="1"/>
</dbReference>
<dbReference type="GO" id="GO:0009279">
    <property type="term" value="C:cell outer membrane"/>
    <property type="evidence" value="ECO:0007669"/>
    <property type="project" value="UniProtKB-SubCell"/>
</dbReference>
<protein>
    <submittedName>
        <fullName evidence="6">OmpA family protein</fullName>
    </submittedName>
</protein>
<dbReference type="RefSeq" id="WP_182809127.1">
    <property type="nucleotide sequence ID" value="NZ_JACJFM010000014.1"/>
</dbReference>
<gene>
    <name evidence="6" type="ORF">H4O21_12080</name>
</gene>
<dbReference type="InterPro" id="IPR006665">
    <property type="entry name" value="OmpA-like"/>
</dbReference>
<dbReference type="Pfam" id="PF00691">
    <property type="entry name" value="OmpA"/>
    <property type="match status" value="1"/>
</dbReference>
<dbReference type="SUPFAM" id="SSF103088">
    <property type="entry name" value="OmpA-like"/>
    <property type="match status" value="1"/>
</dbReference>
<sequence>MTACSSVEEGYPYAPDRVLENRVADAIRIANLRIQQLNLSGGSECTPGRIYRMQQLANRIEREHLTGLDTDALHNLRVLEQQIQDTENGLRYIRSSTTCIEDRHDLRMKAIAPLLAELSDFSFIFNNHSLPADIKKPLLELINWLKKNPVYQVVLTGHADSEGTQEHNSRLALERANTIARFMHEKGIPDYQIRVNALGEFEPVASNQIPVTKAANRRVDFSLTLLINQKYRSYQIKNWPAMTELWGDE</sequence>
<dbReference type="CDD" id="cd07185">
    <property type="entry name" value="OmpA_C-like"/>
    <property type="match status" value="1"/>
</dbReference>
<evidence type="ECO:0000259" key="5">
    <source>
        <dbReference type="PROSITE" id="PS51123"/>
    </source>
</evidence>
<feature type="domain" description="OmpA-like" evidence="5">
    <location>
        <begin position="110"/>
        <end position="227"/>
    </location>
</feature>
<evidence type="ECO:0000256" key="4">
    <source>
        <dbReference type="PROSITE-ProRule" id="PRU00473"/>
    </source>
</evidence>
<name>A0A839IQ17_9GAMM</name>
<keyword evidence="3" id="KW-0998">Cell outer membrane</keyword>
<dbReference type="InterPro" id="IPR036737">
    <property type="entry name" value="OmpA-like_sf"/>
</dbReference>
<dbReference type="PANTHER" id="PTHR30329:SF21">
    <property type="entry name" value="LIPOPROTEIN YIAD-RELATED"/>
    <property type="match status" value="1"/>
</dbReference>
<comment type="subcellular location">
    <subcellularLocation>
        <location evidence="1">Cell outer membrane</location>
    </subcellularLocation>
</comment>
<proteinExistence type="predicted"/>
<evidence type="ECO:0000313" key="6">
    <source>
        <dbReference type="EMBL" id="MBB1487345.1"/>
    </source>
</evidence>
<dbReference type="InterPro" id="IPR050330">
    <property type="entry name" value="Bact_OuterMem_StrucFunc"/>
</dbReference>
<evidence type="ECO:0000256" key="2">
    <source>
        <dbReference type="ARBA" id="ARBA00023136"/>
    </source>
</evidence>
<evidence type="ECO:0000256" key="1">
    <source>
        <dbReference type="ARBA" id="ARBA00004442"/>
    </source>
</evidence>
<accession>A0A839IQ17</accession>
<evidence type="ECO:0000256" key="3">
    <source>
        <dbReference type="ARBA" id="ARBA00023237"/>
    </source>
</evidence>
<reference evidence="6 7" key="1">
    <citation type="submission" date="2020-08" db="EMBL/GenBank/DDBJ databases">
        <title>Oceanospirillum sp. nov. isolated from marine sediment.</title>
        <authorList>
            <person name="Ji X."/>
        </authorList>
    </citation>
    <scope>NUCLEOTIDE SEQUENCE [LARGE SCALE GENOMIC DNA]</scope>
    <source>
        <strain evidence="6 7">D5</strain>
    </source>
</reference>
<dbReference type="AlphaFoldDB" id="A0A839IQ17"/>
<evidence type="ECO:0000313" key="7">
    <source>
        <dbReference type="Proteomes" id="UP000565262"/>
    </source>
</evidence>
<comment type="caution">
    <text evidence="6">The sequence shown here is derived from an EMBL/GenBank/DDBJ whole genome shotgun (WGS) entry which is preliminary data.</text>
</comment>